<evidence type="ECO:0000313" key="3">
    <source>
        <dbReference type="WBParaSite" id="Csp11.Scaffold630.g17601.t1"/>
    </source>
</evidence>
<accession>A0A1I7UN01</accession>
<keyword evidence="2" id="KW-1185">Reference proteome</keyword>
<evidence type="ECO:0000313" key="2">
    <source>
        <dbReference type="Proteomes" id="UP000095282"/>
    </source>
</evidence>
<feature type="domain" description="F-box" evidence="1">
    <location>
        <begin position="2"/>
        <end position="49"/>
    </location>
</feature>
<name>A0A1I7UN01_9PELO</name>
<dbReference type="Proteomes" id="UP000095282">
    <property type="component" value="Unplaced"/>
</dbReference>
<dbReference type="PROSITE" id="PS50181">
    <property type="entry name" value="FBOX"/>
    <property type="match status" value="1"/>
</dbReference>
<dbReference type="PANTHER" id="PTHR21503">
    <property type="entry name" value="F-BOX-CONTAINING HYPOTHETICAL PROTEIN C.ELEGANS"/>
    <property type="match status" value="1"/>
</dbReference>
<dbReference type="Pfam" id="PF00646">
    <property type="entry name" value="F-box"/>
    <property type="match status" value="1"/>
</dbReference>
<sequence length="507" mass="59151">MSFHLFRLPESIYIDIINTMNPCEQFFTSLCSRKAYSIIKSHRQQIKHSRLCIKGNRKFDFGHYVETFLTFHQSSEPSNQKLEELMIDGNTIPYELKEEKVFTTYWEEPIVGTMELIEYVCDLFNIEIMIMEIYCDSGDRLMKWAQRRQKCLDIVVFTSSGKNRFTPETLTSLIMSSEAKEIRLNAYTTQPFQIRNFQKRCDCFYVFIGAWFTLENLMTLDCIDITDIILLAGNVCGLMTQNAEPLIIGQVVEDSKQKEMVSINGKSARFAYDNEQSMIITFWAEPIVGTMELVKHVTSLFGIQVDRVLIKSDSGTRFMNWVQSRQKFLPMVKVNSYDSMFKSEDLKNIIMECEADHIQLNALHSSPFQIQNLNKKFELFECLRGTWITVDNLMTLDCVSITVEERWFTNAEMNRFIKHWMNGGSNRLKALRVVIADLNLLDLFVGLGARWNVEKMVVLKDNLIEFSEFFEVVRSDGITAGFKFFPSFFWFGVWPKDNENVLYLDSF</sequence>
<dbReference type="InterPro" id="IPR012885">
    <property type="entry name" value="F-box_Sdz-33"/>
</dbReference>
<evidence type="ECO:0000259" key="1">
    <source>
        <dbReference type="PROSITE" id="PS50181"/>
    </source>
</evidence>
<dbReference type="Pfam" id="PF07735">
    <property type="entry name" value="FBA_2"/>
    <property type="match status" value="1"/>
</dbReference>
<organism evidence="2 3">
    <name type="scientific">Caenorhabditis tropicalis</name>
    <dbReference type="NCBI Taxonomy" id="1561998"/>
    <lineage>
        <taxon>Eukaryota</taxon>
        <taxon>Metazoa</taxon>
        <taxon>Ecdysozoa</taxon>
        <taxon>Nematoda</taxon>
        <taxon>Chromadorea</taxon>
        <taxon>Rhabditida</taxon>
        <taxon>Rhabditina</taxon>
        <taxon>Rhabditomorpha</taxon>
        <taxon>Rhabditoidea</taxon>
        <taxon>Rhabditidae</taxon>
        <taxon>Peloderinae</taxon>
        <taxon>Caenorhabditis</taxon>
    </lineage>
</organism>
<reference evidence="3" key="1">
    <citation type="submission" date="2016-11" db="UniProtKB">
        <authorList>
            <consortium name="WormBaseParasite"/>
        </authorList>
    </citation>
    <scope>IDENTIFICATION</scope>
</reference>
<proteinExistence type="predicted"/>
<dbReference type="InterPro" id="IPR001810">
    <property type="entry name" value="F-box_dom"/>
</dbReference>
<dbReference type="PANTHER" id="PTHR21503:SF8">
    <property type="entry name" value="F-BOX ASSOCIATED DOMAIN-CONTAINING PROTEIN-RELATED"/>
    <property type="match status" value="1"/>
</dbReference>
<protein>
    <submittedName>
        <fullName evidence="3">F-box domain-containing protein</fullName>
    </submittedName>
</protein>
<dbReference type="eggNOG" id="ENOG502TJY0">
    <property type="taxonomic scope" value="Eukaryota"/>
</dbReference>
<dbReference type="WBParaSite" id="Csp11.Scaffold630.g17601.t1">
    <property type="protein sequence ID" value="Csp11.Scaffold630.g17601.t1"/>
    <property type="gene ID" value="Csp11.Scaffold630.g17601"/>
</dbReference>
<dbReference type="AlphaFoldDB" id="A0A1I7UN01"/>